<name>A0A0E9WR26_ANGAN</name>
<reference evidence="1" key="2">
    <citation type="journal article" date="2015" name="Fish Shellfish Immunol.">
        <title>Early steps in the European eel (Anguilla anguilla)-Vibrio vulnificus interaction in the gills: Role of the RtxA13 toxin.</title>
        <authorList>
            <person name="Callol A."/>
            <person name="Pajuelo D."/>
            <person name="Ebbesson L."/>
            <person name="Teles M."/>
            <person name="MacKenzie S."/>
            <person name="Amaro C."/>
        </authorList>
    </citation>
    <scope>NUCLEOTIDE SEQUENCE</scope>
</reference>
<reference evidence="1" key="1">
    <citation type="submission" date="2014-11" db="EMBL/GenBank/DDBJ databases">
        <authorList>
            <person name="Amaro Gonzalez C."/>
        </authorList>
    </citation>
    <scope>NUCLEOTIDE SEQUENCE</scope>
</reference>
<accession>A0A0E9WR26</accession>
<protein>
    <submittedName>
        <fullName evidence="1">Uncharacterized protein</fullName>
    </submittedName>
</protein>
<organism evidence="1">
    <name type="scientific">Anguilla anguilla</name>
    <name type="common">European freshwater eel</name>
    <name type="synonym">Muraena anguilla</name>
    <dbReference type="NCBI Taxonomy" id="7936"/>
    <lineage>
        <taxon>Eukaryota</taxon>
        <taxon>Metazoa</taxon>
        <taxon>Chordata</taxon>
        <taxon>Craniata</taxon>
        <taxon>Vertebrata</taxon>
        <taxon>Euteleostomi</taxon>
        <taxon>Actinopterygii</taxon>
        <taxon>Neopterygii</taxon>
        <taxon>Teleostei</taxon>
        <taxon>Anguilliformes</taxon>
        <taxon>Anguillidae</taxon>
        <taxon>Anguilla</taxon>
    </lineage>
</organism>
<proteinExistence type="predicted"/>
<sequence length="95" mass="11072">MQKIRCKSRKHTKKQLARFSPILNSHNFYHCSEYPHKLKLTATNRSKTMSTDSGSHVLKHFIHSARTLKQDDGEFSKITKTKTFPLETFSESEMT</sequence>
<evidence type="ECO:0000313" key="1">
    <source>
        <dbReference type="EMBL" id="JAH92030.1"/>
    </source>
</evidence>
<dbReference type="AlphaFoldDB" id="A0A0E9WR26"/>
<dbReference type="EMBL" id="GBXM01016547">
    <property type="protein sequence ID" value="JAH92030.1"/>
    <property type="molecule type" value="Transcribed_RNA"/>
</dbReference>